<evidence type="ECO:0000259" key="1">
    <source>
        <dbReference type="Pfam" id="PF00534"/>
    </source>
</evidence>
<reference evidence="2" key="2">
    <citation type="journal article" date="2018" name="Nat. Commun.">
        <title>Tailed giant Tupanvirus possesses the most complete translational apparatus of the known virosphere.</title>
        <authorList>
            <person name="Abrahao J."/>
            <person name="Silva L."/>
            <person name="Silva L.S."/>
            <person name="Khalil J.Y.B."/>
            <person name="Rodrigues R."/>
            <person name="Arantes T."/>
            <person name="Assis F."/>
            <person name="Boratto P."/>
            <person name="Andrade M."/>
            <person name="Kroon E.G."/>
            <person name="Ribeiro B."/>
            <person name="Bergier I."/>
            <person name="Seligmann H."/>
            <person name="Ghigo E."/>
            <person name="Colson P."/>
            <person name="Levasseur A."/>
            <person name="Kroemer G."/>
            <person name="Raoult D."/>
            <person name="La Scola B."/>
        </authorList>
    </citation>
    <scope>NUCLEOTIDE SEQUENCE [LARGE SCALE GENOMIC DNA]</scope>
    <source>
        <strain evidence="2">Soda lake</strain>
    </source>
</reference>
<dbReference type="GeneID" id="80519289"/>
<feature type="domain" description="Glycosyl transferase family 1" evidence="1">
    <location>
        <begin position="143"/>
        <end position="296"/>
    </location>
</feature>
<dbReference type="KEGG" id="vg:80519289"/>
<organism evidence="2">
    <name type="scientific">Tupanvirus soda lake</name>
    <dbReference type="NCBI Taxonomy" id="2126985"/>
    <lineage>
        <taxon>Viruses</taxon>
        <taxon>Varidnaviria</taxon>
        <taxon>Bamfordvirae</taxon>
        <taxon>Nucleocytoviricota</taxon>
        <taxon>Megaviricetes</taxon>
        <taxon>Imitervirales</taxon>
        <taxon>Mimiviridae</taxon>
        <taxon>Megamimivirinae</taxon>
        <taxon>Tupanvirus</taxon>
        <taxon>Tupanvirus salinum</taxon>
    </lineage>
</organism>
<dbReference type="Pfam" id="PF00534">
    <property type="entry name" value="Glycos_transf_1"/>
    <property type="match status" value="1"/>
</dbReference>
<dbReference type="InterPro" id="IPR001296">
    <property type="entry name" value="Glyco_trans_1"/>
</dbReference>
<name>A0A6N1P201_9VIRU</name>
<evidence type="ECO:0000313" key="2">
    <source>
        <dbReference type="EMBL" id="QKU35842.1"/>
    </source>
</evidence>
<dbReference type="Gene3D" id="3.40.50.2000">
    <property type="entry name" value="Glycogen Phosphorylase B"/>
    <property type="match status" value="1"/>
</dbReference>
<keyword evidence="2" id="KW-0808">Transferase</keyword>
<dbReference type="RefSeq" id="YP_010782525.1">
    <property type="nucleotide sequence ID" value="NC_075039.1"/>
</dbReference>
<dbReference type="SUPFAM" id="SSF53756">
    <property type="entry name" value="UDP-Glycosyltransferase/glycogen phosphorylase"/>
    <property type="match status" value="1"/>
</dbReference>
<dbReference type="GO" id="GO:0016757">
    <property type="term" value="F:glycosyltransferase activity"/>
    <property type="evidence" value="ECO:0007669"/>
    <property type="project" value="InterPro"/>
</dbReference>
<accession>A0A6N1P201</accession>
<proteinExistence type="predicted"/>
<reference evidence="2" key="1">
    <citation type="submission" date="2017-01" db="EMBL/GenBank/DDBJ databases">
        <authorList>
            <person name="Assis F.L."/>
            <person name="Abrahao J.S."/>
            <person name="Silva L."/>
            <person name="Khalil J.B."/>
            <person name="Rodrigues R."/>
            <person name="Silva L.S."/>
            <person name="Arantes T."/>
            <person name="Boratto P."/>
            <person name="Andrade M."/>
            <person name="Kroon E.G."/>
            <person name="Ribeiro B."/>
            <person name="Bergier I."/>
            <person name="Seligmann H."/>
            <person name="Ghigo E."/>
            <person name="Colson P."/>
            <person name="Levasseur A."/>
            <person name="Raoult D."/>
            <person name="Scola B.L."/>
        </authorList>
    </citation>
    <scope>NUCLEOTIDE SEQUENCE</scope>
    <source>
        <strain evidence="2">Soda lake</strain>
    </source>
</reference>
<dbReference type="EMBL" id="KY523104">
    <property type="protein sequence ID" value="QKU35842.1"/>
    <property type="molecule type" value="Genomic_DNA"/>
</dbReference>
<sequence>MYSLRIITFDSSGLLNDATIYKNIFKQHSFTVSIFKLHYGNKQPEIQAYANVNLFLETIGSATSNIREIFPSKYNLFMPNHELFFDHNELKFIDYVLCKTKIAMEIFTDIKKGNSENIYECIYTKFTTFIPKELRITGKNVVNKNPNIFVHLAGKSSFKNTDILIHTWIKNNGFVHIDPDIKLVMTCYKACYNRILRVFKSYYNYKLEMEQVQDRSDVLKLGNMVLYITPAPENEYKELLHSANVAIAISKMEGFGHYINEARYFGTYIITINYPPMNELVTNNINGILIDDFTKSLVRTIPPDDIETKIDRYPIYATYPNEDDLADKIIYCIKNKTTLQNNSWKSRKMFFSDMSFFENTMNNFIKSSILPNL</sequence>
<protein>
    <submittedName>
        <fullName evidence="2">Glycosyl transferase</fullName>
    </submittedName>
</protein>